<sequence length="295" mass="30047">MNPSTSVAVVGAGNMGGAMLARLRDLAWQVAVHDTDAQAQAQAVALGAAPCGSAGQAAQSLTPQGVLLVAVVDAAQTESVLWGEGGAGAHLRPGQSVMLCPTLGPATVAAQAERLALQGVDCMDAPMSGGPLRAREGRMSLMVACSDAVWTRHQNLLNALSDQVFRVGTRAGDGARTKLVNNLLAAVNLAGAAEAMALAERLGLEPATTLAVIEASSGQSWIGSDRMHRALAGDLAPRAHVSLLAKDTGLALQAAEDVAFAPPLGSVAGALFAQALEQGWADLDDAALLQLMRQR</sequence>
<evidence type="ECO:0000256" key="3">
    <source>
        <dbReference type="PIRSR" id="PIRSR000103-1"/>
    </source>
</evidence>
<dbReference type="PIRSF" id="PIRSF000103">
    <property type="entry name" value="HIBADH"/>
    <property type="match status" value="1"/>
</dbReference>
<dbReference type="Gene3D" id="1.10.1040.10">
    <property type="entry name" value="N-(1-d-carboxylethyl)-l-norvaline Dehydrogenase, domain 2"/>
    <property type="match status" value="1"/>
</dbReference>
<keyword evidence="2" id="KW-0520">NAD</keyword>
<dbReference type="Pfam" id="PF14833">
    <property type="entry name" value="NAD_binding_11"/>
    <property type="match status" value="1"/>
</dbReference>
<feature type="domain" description="6-phosphogluconate dehydrogenase NADP-binding" evidence="4">
    <location>
        <begin position="7"/>
        <end position="168"/>
    </location>
</feature>
<keyword evidence="1" id="KW-0560">Oxidoreductase</keyword>
<dbReference type="GO" id="GO:0016491">
    <property type="term" value="F:oxidoreductase activity"/>
    <property type="evidence" value="ECO:0007669"/>
    <property type="project" value="UniProtKB-KW"/>
</dbReference>
<dbReference type="InterPro" id="IPR036291">
    <property type="entry name" value="NAD(P)-bd_dom_sf"/>
</dbReference>
<dbReference type="RefSeq" id="WP_053171208.1">
    <property type="nucleotide sequence ID" value="NZ_LFYT02000004.1"/>
</dbReference>
<dbReference type="SUPFAM" id="SSF51735">
    <property type="entry name" value="NAD(P)-binding Rossmann-fold domains"/>
    <property type="match status" value="1"/>
</dbReference>
<name>A0A2T7UGA4_9BURK</name>
<gene>
    <name evidence="6" type="ORF">H663_004465</name>
</gene>
<dbReference type="Pfam" id="PF03446">
    <property type="entry name" value="NAD_binding_2"/>
    <property type="match status" value="1"/>
</dbReference>
<feature type="active site" evidence="3">
    <location>
        <position position="178"/>
    </location>
</feature>
<dbReference type="GO" id="GO:0050661">
    <property type="term" value="F:NADP binding"/>
    <property type="evidence" value="ECO:0007669"/>
    <property type="project" value="InterPro"/>
</dbReference>
<dbReference type="Gene3D" id="3.40.50.720">
    <property type="entry name" value="NAD(P)-binding Rossmann-like Domain"/>
    <property type="match status" value="1"/>
</dbReference>
<dbReference type="InterPro" id="IPR029154">
    <property type="entry name" value="HIBADH-like_NADP-bd"/>
</dbReference>
<dbReference type="OrthoDB" id="9786703at2"/>
<dbReference type="InterPro" id="IPR006115">
    <property type="entry name" value="6PGDH_NADP-bd"/>
</dbReference>
<dbReference type="GO" id="GO:0051287">
    <property type="term" value="F:NAD binding"/>
    <property type="evidence" value="ECO:0007669"/>
    <property type="project" value="InterPro"/>
</dbReference>
<dbReference type="AlphaFoldDB" id="A0A2T7UGA4"/>
<dbReference type="SUPFAM" id="SSF48179">
    <property type="entry name" value="6-phosphogluconate dehydrogenase C-terminal domain-like"/>
    <property type="match status" value="1"/>
</dbReference>
<dbReference type="InterPro" id="IPR008927">
    <property type="entry name" value="6-PGluconate_DH-like_C_sf"/>
</dbReference>
<evidence type="ECO:0000259" key="5">
    <source>
        <dbReference type="Pfam" id="PF14833"/>
    </source>
</evidence>
<protein>
    <submittedName>
        <fullName evidence="6">Hydroxyacid dehydrogenase</fullName>
    </submittedName>
</protein>
<evidence type="ECO:0000259" key="4">
    <source>
        <dbReference type="Pfam" id="PF03446"/>
    </source>
</evidence>
<proteinExistence type="predicted"/>
<evidence type="ECO:0000256" key="2">
    <source>
        <dbReference type="ARBA" id="ARBA00023027"/>
    </source>
</evidence>
<keyword evidence="7" id="KW-1185">Reference proteome</keyword>
<organism evidence="6 7">
    <name type="scientific">Limnohabitans planktonicus II-D5</name>
    <dbReference type="NCBI Taxonomy" id="1293045"/>
    <lineage>
        <taxon>Bacteria</taxon>
        <taxon>Pseudomonadati</taxon>
        <taxon>Pseudomonadota</taxon>
        <taxon>Betaproteobacteria</taxon>
        <taxon>Burkholderiales</taxon>
        <taxon>Comamonadaceae</taxon>
        <taxon>Limnohabitans</taxon>
    </lineage>
</organism>
<dbReference type="InterPro" id="IPR015815">
    <property type="entry name" value="HIBADH-related"/>
</dbReference>
<evidence type="ECO:0000256" key="1">
    <source>
        <dbReference type="ARBA" id="ARBA00023002"/>
    </source>
</evidence>
<comment type="caution">
    <text evidence="6">The sequence shown here is derived from an EMBL/GenBank/DDBJ whole genome shotgun (WGS) entry which is preliminary data.</text>
</comment>
<dbReference type="EMBL" id="LFYT02000004">
    <property type="protein sequence ID" value="PVE43736.1"/>
    <property type="molecule type" value="Genomic_DNA"/>
</dbReference>
<dbReference type="Proteomes" id="UP000037507">
    <property type="component" value="Unassembled WGS sequence"/>
</dbReference>
<evidence type="ECO:0000313" key="7">
    <source>
        <dbReference type="Proteomes" id="UP000037507"/>
    </source>
</evidence>
<evidence type="ECO:0000313" key="6">
    <source>
        <dbReference type="EMBL" id="PVE43736.1"/>
    </source>
</evidence>
<reference evidence="6" key="1">
    <citation type="submission" date="2017-04" db="EMBL/GenBank/DDBJ databases">
        <title>Unexpected and diverse lifestyles within the genus Limnohabitans.</title>
        <authorList>
            <person name="Kasalicky V."/>
            <person name="Mehrshad M."/>
            <person name="Andrei S.-A."/>
            <person name="Salcher M."/>
            <person name="Kratochvilova H."/>
            <person name="Simek K."/>
            <person name="Ghai R."/>
        </authorList>
    </citation>
    <scope>NUCLEOTIDE SEQUENCE [LARGE SCALE GENOMIC DNA]</scope>
    <source>
        <strain evidence="6">II-D5</strain>
    </source>
</reference>
<accession>A0A2T7UGA4</accession>
<dbReference type="PANTHER" id="PTHR43060">
    <property type="entry name" value="3-HYDROXYISOBUTYRATE DEHYDROGENASE-LIKE 1, MITOCHONDRIAL-RELATED"/>
    <property type="match status" value="1"/>
</dbReference>
<dbReference type="InterPro" id="IPR013328">
    <property type="entry name" value="6PGD_dom2"/>
</dbReference>
<dbReference type="STRING" id="1293045.H663_06845"/>
<feature type="domain" description="3-hydroxyisobutyrate dehydrogenase-like NAD-binding" evidence="5">
    <location>
        <begin position="172"/>
        <end position="291"/>
    </location>
</feature>
<dbReference type="PANTHER" id="PTHR43060:SF15">
    <property type="entry name" value="3-HYDROXYISOBUTYRATE DEHYDROGENASE-LIKE 1, MITOCHONDRIAL-RELATED"/>
    <property type="match status" value="1"/>
</dbReference>